<dbReference type="STRING" id="1094466.KQS_02270"/>
<dbReference type="NCBIfam" id="TIGR01200">
    <property type="entry name" value="GLPGLI"/>
    <property type="match status" value="1"/>
</dbReference>
<reference evidence="4" key="2">
    <citation type="submission" date="2012-03" db="EMBL/GenBank/DDBJ databases">
        <title>Complete genome sequence of Flavobacterium indicum GPTSA100-9T, isolated from warm spring water.</title>
        <authorList>
            <person name="Barbier P."/>
            <person name="Houel A."/>
            <person name="Loux V."/>
            <person name="Poulain J."/>
            <person name="Bernardet J.-F."/>
            <person name="Touchon M."/>
            <person name="Duchaud E."/>
        </authorList>
    </citation>
    <scope>NUCLEOTIDE SEQUENCE [LARGE SCALE GENOMIC DNA]</scope>
    <source>
        <strain evidence="4">DSM 17447 / CIP 109464 / GPTSA100-9</strain>
    </source>
</reference>
<organism evidence="3 4">
    <name type="scientific">Flavobacterium indicum (strain DSM 17447 / CIP 109464 / GPTSA100-9)</name>
    <dbReference type="NCBI Taxonomy" id="1094466"/>
    <lineage>
        <taxon>Bacteria</taxon>
        <taxon>Pseudomonadati</taxon>
        <taxon>Bacteroidota</taxon>
        <taxon>Flavobacteriia</taxon>
        <taxon>Flavobacteriales</taxon>
        <taxon>Flavobacteriaceae</taxon>
        <taxon>Flavobacterium</taxon>
    </lineage>
</organism>
<feature type="chain" id="PRO_5003616969" description="GLPGLI family protein" evidence="2">
    <location>
        <begin position="19"/>
        <end position="302"/>
    </location>
</feature>
<sequence length="302" mass="34116">MKKIVLLMVGLSSLATFAQKDFQGMAVYESKTSTAEFMKNMDSNKDITPEMKAQIAERMKKAFEKTFILNFDKSASIYKEEEKLDAPGQNGGMRMMSSMMGGGGTYYKNVKEKTYTVDKEIFGKEFLIKDSLPKYNWVLSQETKKIGDYNCFKATAVVAASKSDFRNFRRKEAKKEEGKTETKDETTSEQKEKKTNFFDEIDLPKEITVTAWYCPEIPINQGPEGYWGLPGLIMEVNDGKTIILCSKLAMNIKEKTEIKAPTGGDKVTQKEFDDIIMKKMKEMSEMGGGPGGGRGMQFRMGR</sequence>
<name>H8XQF2_FLAIG</name>
<evidence type="ECO:0000256" key="1">
    <source>
        <dbReference type="SAM" id="MobiDB-lite"/>
    </source>
</evidence>
<evidence type="ECO:0000256" key="2">
    <source>
        <dbReference type="SAM" id="SignalP"/>
    </source>
</evidence>
<protein>
    <recommendedName>
        <fullName evidence="5">GLPGLI family protein</fullName>
    </recommendedName>
</protein>
<evidence type="ECO:0000313" key="4">
    <source>
        <dbReference type="Proteomes" id="UP000007599"/>
    </source>
</evidence>
<keyword evidence="4" id="KW-1185">Reference proteome</keyword>
<evidence type="ECO:0000313" key="3">
    <source>
        <dbReference type="EMBL" id="CCG52446.1"/>
    </source>
</evidence>
<dbReference type="PATRIC" id="fig|1094466.5.peg.449"/>
<dbReference type="Proteomes" id="UP000007599">
    <property type="component" value="Chromosome I"/>
</dbReference>
<proteinExistence type="predicted"/>
<gene>
    <name evidence="3" type="ordered locus">KQS_02270</name>
</gene>
<dbReference type="eggNOG" id="ENOG502Z8ZW">
    <property type="taxonomic scope" value="Bacteria"/>
</dbReference>
<dbReference type="EMBL" id="HE774682">
    <property type="protein sequence ID" value="CCG52446.1"/>
    <property type="molecule type" value="Genomic_DNA"/>
</dbReference>
<dbReference type="AlphaFoldDB" id="H8XQF2"/>
<keyword evidence="2" id="KW-0732">Signal</keyword>
<accession>H8XQF2</accession>
<feature type="compositionally biased region" description="Basic and acidic residues" evidence="1">
    <location>
        <begin position="173"/>
        <end position="192"/>
    </location>
</feature>
<evidence type="ECO:0008006" key="5">
    <source>
        <dbReference type="Google" id="ProtNLM"/>
    </source>
</evidence>
<dbReference type="RefSeq" id="WP_014387590.1">
    <property type="nucleotide sequence ID" value="NC_017025.1"/>
</dbReference>
<feature type="signal peptide" evidence="2">
    <location>
        <begin position="1"/>
        <end position="18"/>
    </location>
</feature>
<feature type="region of interest" description="Disordered" evidence="1">
    <location>
        <begin position="171"/>
        <end position="192"/>
    </location>
</feature>
<reference evidence="3 4" key="1">
    <citation type="journal article" date="2012" name="J. Bacteriol.">
        <title>Complete Genome Sequence of Flavobacterium indicum GPSTA100-9T, Isolated from Warm Spring Water.</title>
        <authorList>
            <person name="Barbier P."/>
            <person name="Houel A."/>
            <person name="Loux V."/>
            <person name="Poulain J."/>
            <person name="Bernardet J.F."/>
            <person name="Touchon M."/>
            <person name="Duchaud E."/>
        </authorList>
    </citation>
    <scope>NUCLEOTIDE SEQUENCE [LARGE SCALE GENOMIC DNA]</scope>
    <source>
        <strain evidence="4">DSM 17447 / CIP 109464 / GPTSA100-9</strain>
    </source>
</reference>
<dbReference type="KEGG" id="fin:KQS_02270"/>
<dbReference type="OrthoDB" id="1068986at2"/>
<dbReference type="InterPro" id="IPR005901">
    <property type="entry name" value="GLPGLI"/>
</dbReference>
<dbReference type="Pfam" id="PF09697">
    <property type="entry name" value="Porph_ging"/>
    <property type="match status" value="1"/>
</dbReference>
<dbReference type="HOGENOM" id="CLU_085659_0_0_10"/>